<keyword evidence="1" id="KW-1133">Transmembrane helix</keyword>
<dbReference type="RefSeq" id="WP_113658400.1">
    <property type="nucleotide sequence ID" value="NZ_KZ845665.1"/>
</dbReference>
<dbReference type="Pfam" id="PF12730">
    <property type="entry name" value="ABC2_membrane_4"/>
    <property type="match status" value="1"/>
</dbReference>
<dbReference type="EMBL" id="QJKK01000003">
    <property type="protein sequence ID" value="RAL25786.1"/>
    <property type="molecule type" value="Genomic_DNA"/>
</dbReference>
<evidence type="ECO:0000256" key="1">
    <source>
        <dbReference type="SAM" id="Phobius"/>
    </source>
</evidence>
<dbReference type="Proteomes" id="UP000251213">
    <property type="component" value="Unassembled WGS sequence"/>
</dbReference>
<dbReference type="AlphaFoldDB" id="A0A364K658"/>
<reference evidence="2 3" key="2">
    <citation type="submission" date="2018-06" db="EMBL/GenBank/DDBJ databases">
        <authorList>
            <person name="Zhirakovskaya E."/>
        </authorList>
    </citation>
    <scope>NUCLEOTIDE SEQUENCE [LARGE SCALE GENOMIC DNA]</scope>
    <source>
        <strain evidence="2 3">FBKL4.011</strain>
    </source>
</reference>
<evidence type="ECO:0008006" key="4">
    <source>
        <dbReference type="Google" id="ProtNLM"/>
    </source>
</evidence>
<reference evidence="2 3" key="1">
    <citation type="submission" date="2018-06" db="EMBL/GenBank/DDBJ databases">
        <title>Thermoflavimicrobium daqus sp. nov., a thermophilic microbe isolated from Moutai-flavour Daqu.</title>
        <authorList>
            <person name="Wang X."/>
            <person name="Zhou H."/>
        </authorList>
    </citation>
    <scope>NUCLEOTIDE SEQUENCE [LARGE SCALE GENOMIC DNA]</scope>
    <source>
        <strain evidence="2 3">FBKL4.011</strain>
    </source>
</reference>
<keyword evidence="1" id="KW-0812">Transmembrane</keyword>
<evidence type="ECO:0000313" key="2">
    <source>
        <dbReference type="EMBL" id="RAL25786.1"/>
    </source>
</evidence>
<accession>A0A364K658</accession>
<comment type="caution">
    <text evidence="2">The sequence shown here is derived from an EMBL/GenBank/DDBJ whole genome shotgun (WGS) entry which is preliminary data.</text>
</comment>
<gene>
    <name evidence="2" type="ORF">DL897_06840</name>
</gene>
<keyword evidence="1" id="KW-0472">Membrane</keyword>
<keyword evidence="3" id="KW-1185">Reference proteome</keyword>
<evidence type="ECO:0000313" key="3">
    <source>
        <dbReference type="Proteomes" id="UP000251213"/>
    </source>
</evidence>
<proteinExistence type="predicted"/>
<protein>
    <recommendedName>
        <fullName evidence="4">ABC transporter permease</fullName>
    </recommendedName>
</protein>
<sequence length="125" mass="14089">MGTSKMLFIRPVTRLQILFSKYIAFLLYTLFVLVVVLFASLITAAIFTQFKQMSDIEDLLQLLTLLKIKVTGSFLINSMVFAIAVYSRNQVIPILFGLMFSGSGVIDLPIFPNTSFLISILIWLT</sequence>
<feature type="transmembrane region" description="Helical" evidence="1">
    <location>
        <begin position="68"/>
        <end position="87"/>
    </location>
</feature>
<dbReference type="OrthoDB" id="8613028at2"/>
<name>A0A364K658_9BACL</name>
<feature type="transmembrane region" description="Helical" evidence="1">
    <location>
        <begin position="21"/>
        <end position="48"/>
    </location>
</feature>
<feature type="transmembrane region" description="Helical" evidence="1">
    <location>
        <begin position="94"/>
        <end position="124"/>
    </location>
</feature>
<organism evidence="2 3">
    <name type="scientific">Thermoflavimicrobium daqui</name>
    <dbReference type="NCBI Taxonomy" id="2137476"/>
    <lineage>
        <taxon>Bacteria</taxon>
        <taxon>Bacillati</taxon>
        <taxon>Bacillota</taxon>
        <taxon>Bacilli</taxon>
        <taxon>Bacillales</taxon>
        <taxon>Thermoactinomycetaceae</taxon>
        <taxon>Thermoflavimicrobium</taxon>
    </lineage>
</organism>